<reference evidence="5" key="1">
    <citation type="submission" date="2013-12" db="EMBL/GenBank/DDBJ databases">
        <title>A Varibaculum cambriense genome reconstructed from a premature infant gut community with otherwise low bacterial novelty that shifts toward anaerobic metabolism during the third week of life.</title>
        <authorList>
            <person name="Brown C.T."/>
            <person name="Sharon I."/>
            <person name="Thomas B.C."/>
            <person name="Castelle C.J."/>
            <person name="Morowitz M.J."/>
            <person name="Banfield J.F."/>
        </authorList>
    </citation>
    <scope>NUCLEOTIDE SEQUENCE</scope>
</reference>
<proteinExistence type="predicted"/>
<dbReference type="PANTHER" id="PTHR43425:SF3">
    <property type="entry name" value="NADPH-DEPENDENT OXIDOREDUCTASE"/>
    <property type="match status" value="1"/>
</dbReference>
<sequence length="63" mass="7522">MAVGEPSDEENGSPKPRLPFKHIFHKDQYDANQHQQRKELEAYDQVVSEYYKERTNGVRTENW</sequence>
<gene>
    <name evidence="5" type="ORF">Q604_UNBC11210G0001</name>
</gene>
<keyword evidence="1" id="KW-0285">Flavoprotein</keyword>
<keyword evidence="3" id="KW-0560">Oxidoreductase</keyword>
<dbReference type="EMBL" id="AZMM01011210">
    <property type="protein sequence ID" value="ETJ34363.1"/>
    <property type="molecule type" value="Genomic_DNA"/>
</dbReference>
<dbReference type="InterPro" id="IPR000415">
    <property type="entry name" value="Nitroreductase-like"/>
</dbReference>
<accession>W1XVJ5</accession>
<feature type="non-terminal residue" evidence="5">
    <location>
        <position position="1"/>
    </location>
</feature>
<dbReference type="AlphaFoldDB" id="W1XVJ5"/>
<keyword evidence="2" id="KW-0288">FMN</keyword>
<evidence type="ECO:0000256" key="1">
    <source>
        <dbReference type="ARBA" id="ARBA00022630"/>
    </source>
</evidence>
<evidence type="ECO:0000256" key="3">
    <source>
        <dbReference type="ARBA" id="ARBA00023002"/>
    </source>
</evidence>
<evidence type="ECO:0000313" key="5">
    <source>
        <dbReference type="EMBL" id="ETJ34363.1"/>
    </source>
</evidence>
<comment type="caution">
    <text evidence="5">The sequence shown here is derived from an EMBL/GenBank/DDBJ whole genome shotgun (WGS) entry which is preliminary data.</text>
</comment>
<dbReference type="SUPFAM" id="SSF55469">
    <property type="entry name" value="FMN-dependent nitroreductase-like"/>
    <property type="match status" value="1"/>
</dbReference>
<name>W1XVJ5_9ZZZZ</name>
<dbReference type="InterPro" id="IPR016446">
    <property type="entry name" value="Flavin_OxRdtase_Frp"/>
</dbReference>
<dbReference type="GO" id="GO:0016491">
    <property type="term" value="F:oxidoreductase activity"/>
    <property type="evidence" value="ECO:0007669"/>
    <property type="project" value="UniProtKB-KW"/>
</dbReference>
<evidence type="ECO:0000256" key="2">
    <source>
        <dbReference type="ARBA" id="ARBA00022643"/>
    </source>
</evidence>
<evidence type="ECO:0000256" key="4">
    <source>
        <dbReference type="SAM" id="MobiDB-lite"/>
    </source>
</evidence>
<dbReference type="PANTHER" id="PTHR43425">
    <property type="entry name" value="OXYGEN-INSENSITIVE NADPH NITROREDUCTASE"/>
    <property type="match status" value="1"/>
</dbReference>
<feature type="compositionally biased region" description="Acidic residues" evidence="4">
    <location>
        <begin position="1"/>
        <end position="11"/>
    </location>
</feature>
<dbReference type="Gene3D" id="3.40.109.10">
    <property type="entry name" value="NADH Oxidase"/>
    <property type="match status" value="1"/>
</dbReference>
<protein>
    <submittedName>
        <fullName evidence="5">NADPH-dependent oxidoreductase</fullName>
    </submittedName>
</protein>
<feature type="region of interest" description="Disordered" evidence="4">
    <location>
        <begin position="1"/>
        <end position="22"/>
    </location>
</feature>
<organism evidence="5">
    <name type="scientific">human gut metagenome</name>
    <dbReference type="NCBI Taxonomy" id="408170"/>
    <lineage>
        <taxon>unclassified sequences</taxon>
        <taxon>metagenomes</taxon>
        <taxon>organismal metagenomes</taxon>
    </lineage>
</organism>